<dbReference type="Pfam" id="PF22611">
    <property type="entry name" value="CFAP126"/>
    <property type="match status" value="1"/>
</dbReference>
<dbReference type="Proteomes" id="UP001497497">
    <property type="component" value="Unassembled WGS sequence"/>
</dbReference>
<dbReference type="PANTHER" id="PTHR34639">
    <property type="entry name" value="PROTEIN FLATTOP"/>
    <property type="match status" value="1"/>
</dbReference>
<sequence>MSINFHANQYEQAFTPHRTQNWEVPKSAEGKNPRPNPGFTRILANDRGHLLTNVPKERSSPWGTFVGTWDMPLRIPGNRITVPTARSDEAVLKGQHLKENGNLILSGATKKCHIVEPAAIKMDAPEDQRPVGYTCVPAGGPGRGSPTCVQPCIQEETTHYDDNQPRVISRRESRETLKWPRARSPQCKSPIGYATNPPTVTPMCVADVDVVTQ</sequence>
<proteinExistence type="inferred from homology"/>
<feature type="region of interest" description="Disordered" evidence="3">
    <location>
        <begin position="173"/>
        <end position="193"/>
    </location>
</feature>
<keyword evidence="5" id="KW-1185">Reference proteome</keyword>
<dbReference type="AlphaFoldDB" id="A0AAV2HEG3"/>
<dbReference type="InterPro" id="IPR038797">
    <property type="entry name" value="Fltp"/>
</dbReference>
<evidence type="ECO:0000256" key="3">
    <source>
        <dbReference type="SAM" id="MobiDB-lite"/>
    </source>
</evidence>
<evidence type="ECO:0000256" key="2">
    <source>
        <dbReference type="ARBA" id="ARBA00033306"/>
    </source>
</evidence>
<dbReference type="GO" id="GO:0036064">
    <property type="term" value="C:ciliary basal body"/>
    <property type="evidence" value="ECO:0007669"/>
    <property type="project" value="TreeGrafter"/>
</dbReference>
<comment type="similarity">
    <text evidence="1">Belongs to the Flattop family.</text>
</comment>
<reference evidence="4 5" key="1">
    <citation type="submission" date="2024-04" db="EMBL/GenBank/DDBJ databases">
        <authorList>
            <consortium name="Genoscope - CEA"/>
            <person name="William W."/>
        </authorList>
    </citation>
    <scope>NUCLEOTIDE SEQUENCE [LARGE SCALE GENOMIC DNA]</scope>
</reference>
<gene>
    <name evidence="4" type="ORF">GSLYS_00005810001</name>
</gene>
<dbReference type="CDD" id="cd23705">
    <property type="entry name" value="Flattop"/>
    <property type="match status" value="1"/>
</dbReference>
<evidence type="ECO:0000256" key="1">
    <source>
        <dbReference type="ARBA" id="ARBA00009887"/>
    </source>
</evidence>
<dbReference type="EMBL" id="CAXITT010000095">
    <property type="protein sequence ID" value="CAL1531715.1"/>
    <property type="molecule type" value="Genomic_DNA"/>
</dbReference>
<comment type="caution">
    <text evidence="4">The sequence shown here is derived from an EMBL/GenBank/DDBJ whole genome shotgun (WGS) entry which is preliminary data.</text>
</comment>
<evidence type="ECO:0000313" key="4">
    <source>
        <dbReference type="EMBL" id="CAL1531715.1"/>
    </source>
</evidence>
<accession>A0AAV2HEG3</accession>
<name>A0AAV2HEG3_LYMST</name>
<organism evidence="4 5">
    <name type="scientific">Lymnaea stagnalis</name>
    <name type="common">Great pond snail</name>
    <name type="synonym">Helix stagnalis</name>
    <dbReference type="NCBI Taxonomy" id="6523"/>
    <lineage>
        <taxon>Eukaryota</taxon>
        <taxon>Metazoa</taxon>
        <taxon>Spiralia</taxon>
        <taxon>Lophotrochozoa</taxon>
        <taxon>Mollusca</taxon>
        <taxon>Gastropoda</taxon>
        <taxon>Heterobranchia</taxon>
        <taxon>Euthyneura</taxon>
        <taxon>Panpulmonata</taxon>
        <taxon>Hygrophila</taxon>
        <taxon>Lymnaeoidea</taxon>
        <taxon>Lymnaeidae</taxon>
        <taxon>Lymnaea</taxon>
    </lineage>
</organism>
<protein>
    <recommendedName>
        <fullName evidence="2">Cilia- and flagella-associated protein 126</fullName>
    </recommendedName>
</protein>
<dbReference type="GO" id="GO:0044782">
    <property type="term" value="P:cilium organization"/>
    <property type="evidence" value="ECO:0007669"/>
    <property type="project" value="TreeGrafter"/>
</dbReference>
<dbReference type="PANTHER" id="PTHR34639:SF1">
    <property type="entry name" value="PROTEIN FLATTOP"/>
    <property type="match status" value="1"/>
</dbReference>
<evidence type="ECO:0000313" key="5">
    <source>
        <dbReference type="Proteomes" id="UP001497497"/>
    </source>
</evidence>